<protein>
    <submittedName>
        <fullName evidence="1">Uncharacterized protein</fullName>
    </submittedName>
</protein>
<accession>A0A165LNI4</accession>
<dbReference type="AlphaFoldDB" id="A0A165LNI4"/>
<gene>
    <name evidence="1" type="ORF">DAEQUDRAFT_600081</name>
</gene>
<evidence type="ECO:0000313" key="2">
    <source>
        <dbReference type="Proteomes" id="UP000076727"/>
    </source>
</evidence>
<keyword evidence="2" id="KW-1185">Reference proteome</keyword>
<evidence type="ECO:0000313" key="1">
    <source>
        <dbReference type="EMBL" id="KZT64651.1"/>
    </source>
</evidence>
<name>A0A165LNI4_9APHY</name>
<reference evidence="1 2" key="1">
    <citation type="journal article" date="2016" name="Mol. Biol. Evol.">
        <title>Comparative Genomics of Early-Diverging Mushroom-Forming Fungi Provides Insights into the Origins of Lignocellulose Decay Capabilities.</title>
        <authorList>
            <person name="Nagy L.G."/>
            <person name="Riley R."/>
            <person name="Tritt A."/>
            <person name="Adam C."/>
            <person name="Daum C."/>
            <person name="Floudas D."/>
            <person name="Sun H."/>
            <person name="Yadav J.S."/>
            <person name="Pangilinan J."/>
            <person name="Larsson K.H."/>
            <person name="Matsuura K."/>
            <person name="Barry K."/>
            <person name="Labutti K."/>
            <person name="Kuo R."/>
            <person name="Ohm R.A."/>
            <person name="Bhattacharya S.S."/>
            <person name="Shirouzu T."/>
            <person name="Yoshinaga Y."/>
            <person name="Martin F.M."/>
            <person name="Grigoriev I.V."/>
            <person name="Hibbett D.S."/>
        </authorList>
    </citation>
    <scope>NUCLEOTIDE SEQUENCE [LARGE SCALE GENOMIC DNA]</scope>
    <source>
        <strain evidence="1 2">L-15889</strain>
    </source>
</reference>
<sequence length="160" mass="18159">MTEFNRMHAGLCRCEFHGPVGSRGRAGLYSESGMEHQPRVTRHPWCELAAGSPGIYKTKHRAATLRRLVEQLPWCTIANASPRPSIMLSPEPLEYIIYHPHLVYLIDMATGDSKRTLSGLLRDALRDRMGTSDSRRTSIRTLYFTSRTDWPLILPPHSMA</sequence>
<dbReference type="Proteomes" id="UP000076727">
    <property type="component" value="Unassembled WGS sequence"/>
</dbReference>
<organism evidence="1 2">
    <name type="scientific">Daedalea quercina L-15889</name>
    <dbReference type="NCBI Taxonomy" id="1314783"/>
    <lineage>
        <taxon>Eukaryota</taxon>
        <taxon>Fungi</taxon>
        <taxon>Dikarya</taxon>
        <taxon>Basidiomycota</taxon>
        <taxon>Agaricomycotina</taxon>
        <taxon>Agaricomycetes</taxon>
        <taxon>Polyporales</taxon>
        <taxon>Fomitopsis</taxon>
    </lineage>
</organism>
<proteinExistence type="predicted"/>
<dbReference type="EMBL" id="KV429122">
    <property type="protein sequence ID" value="KZT64651.1"/>
    <property type="molecule type" value="Genomic_DNA"/>
</dbReference>